<comment type="caution">
    <text evidence="2">The sequence shown here is derived from an EMBL/GenBank/DDBJ whole genome shotgun (WGS) entry which is preliminary data.</text>
</comment>
<evidence type="ECO:0000256" key="1">
    <source>
        <dbReference type="SAM" id="Phobius"/>
    </source>
</evidence>
<dbReference type="EMBL" id="CAKLCB010000253">
    <property type="protein sequence ID" value="CAH0517826.1"/>
    <property type="molecule type" value="Genomic_DNA"/>
</dbReference>
<reference evidence="2 3" key="1">
    <citation type="submission" date="2021-11" db="EMBL/GenBank/DDBJ databases">
        <authorList>
            <person name="Islam A."/>
            <person name="Islam S."/>
            <person name="Flora M.S."/>
            <person name="Rahman M."/>
            <person name="Ziaur R.M."/>
            <person name="Epstein J.H."/>
            <person name="Hassan M."/>
            <person name="Klassen M."/>
            <person name="Woodard K."/>
            <person name="Webb A."/>
            <person name="Webby R.J."/>
            <person name="El Zowalaty M.E."/>
        </authorList>
    </citation>
    <scope>NUCLEOTIDE SEQUENCE [LARGE SCALE GENOMIC DNA]</scope>
    <source>
        <strain evidence="2">Pbs1</strain>
    </source>
</reference>
<gene>
    <name evidence="2" type="ORF">PBS001_LOCUS4412</name>
</gene>
<feature type="transmembrane region" description="Helical" evidence="1">
    <location>
        <begin position="107"/>
        <end position="131"/>
    </location>
</feature>
<protein>
    <recommendedName>
        <fullName evidence="4">TLC domain-containing protein</fullName>
    </recommendedName>
</protein>
<accession>A0ABN8D107</accession>
<dbReference type="Proteomes" id="UP001158986">
    <property type="component" value="Unassembled WGS sequence"/>
</dbReference>
<evidence type="ECO:0000313" key="2">
    <source>
        <dbReference type="EMBL" id="CAH0517826.1"/>
    </source>
</evidence>
<sequence length="154" mass="17729">MVVLHHNELDRILWGSASIAGRSRTNDTIIYMQFAVVGSLGVFCTLDYEKPESFRLAAAAITQLTYFRSSALFVRLMLFLSVLVLYGDVVIPFNRFVRNEEALLLPIVKLVLHCIWMWNTLRLLYAIFWSGALTSRKQKKRPVSSAYKIRRKVS</sequence>
<keyword evidence="1" id="KW-0812">Transmembrane</keyword>
<proteinExistence type="predicted"/>
<evidence type="ECO:0008006" key="4">
    <source>
        <dbReference type="Google" id="ProtNLM"/>
    </source>
</evidence>
<organism evidence="2 3">
    <name type="scientific">Peronospora belbahrii</name>
    <dbReference type="NCBI Taxonomy" id="622444"/>
    <lineage>
        <taxon>Eukaryota</taxon>
        <taxon>Sar</taxon>
        <taxon>Stramenopiles</taxon>
        <taxon>Oomycota</taxon>
        <taxon>Peronosporomycetes</taxon>
        <taxon>Peronosporales</taxon>
        <taxon>Peronosporaceae</taxon>
        <taxon>Peronospora</taxon>
    </lineage>
</organism>
<keyword evidence="3" id="KW-1185">Reference proteome</keyword>
<keyword evidence="1" id="KW-1133">Transmembrane helix</keyword>
<evidence type="ECO:0000313" key="3">
    <source>
        <dbReference type="Proteomes" id="UP001158986"/>
    </source>
</evidence>
<feature type="transmembrane region" description="Helical" evidence="1">
    <location>
        <begin position="28"/>
        <end position="46"/>
    </location>
</feature>
<keyword evidence="1" id="KW-0472">Membrane</keyword>
<name>A0ABN8D107_9STRA</name>
<feature type="transmembrane region" description="Helical" evidence="1">
    <location>
        <begin position="66"/>
        <end position="87"/>
    </location>
</feature>